<dbReference type="SUPFAM" id="SSF55315">
    <property type="entry name" value="L30e-like"/>
    <property type="match status" value="1"/>
</dbReference>
<dbReference type="InterPro" id="IPR029028">
    <property type="entry name" value="Alpha/beta_knot_MTases"/>
</dbReference>
<dbReference type="InterPro" id="IPR001537">
    <property type="entry name" value="SpoU_MeTrfase"/>
</dbReference>
<evidence type="ECO:0000313" key="6">
    <source>
        <dbReference type="Proteomes" id="UP001455384"/>
    </source>
</evidence>
<dbReference type="Proteomes" id="UP001455384">
    <property type="component" value="Chromosome"/>
</dbReference>
<accession>A0ABZ3CEI6</accession>
<dbReference type="EMBL" id="CP138333">
    <property type="protein sequence ID" value="WZX28563.1"/>
    <property type="molecule type" value="Genomic_DNA"/>
</dbReference>
<dbReference type="RefSeq" id="WP_342387151.1">
    <property type="nucleotide sequence ID" value="NZ_CP138333.2"/>
</dbReference>
<dbReference type="CDD" id="cd18095">
    <property type="entry name" value="SpoU-like_rRNA-MTase"/>
    <property type="match status" value="1"/>
</dbReference>
<dbReference type="Pfam" id="PF22435">
    <property type="entry name" value="MRM3-like_sub_bind"/>
    <property type="match status" value="1"/>
</dbReference>
<dbReference type="InterPro" id="IPR013123">
    <property type="entry name" value="SpoU_subst-bd"/>
</dbReference>
<evidence type="ECO:0000256" key="3">
    <source>
        <dbReference type="ARBA" id="ARBA00022679"/>
    </source>
</evidence>
<dbReference type="InterPro" id="IPR053888">
    <property type="entry name" value="MRM3-like_sub_bind"/>
</dbReference>
<dbReference type="GO" id="GO:0032259">
    <property type="term" value="P:methylation"/>
    <property type="evidence" value="ECO:0007669"/>
    <property type="project" value="UniProtKB-KW"/>
</dbReference>
<feature type="domain" description="RNA 2-O ribose methyltransferase substrate binding" evidence="4">
    <location>
        <begin position="34"/>
        <end position="102"/>
    </location>
</feature>
<dbReference type="SUPFAM" id="SSF75217">
    <property type="entry name" value="alpha/beta knot"/>
    <property type="match status" value="1"/>
</dbReference>
<dbReference type="InterPro" id="IPR029026">
    <property type="entry name" value="tRNA_m1G_MTases_N"/>
</dbReference>
<dbReference type="PANTHER" id="PTHR43191">
    <property type="entry name" value="RRNA METHYLTRANSFERASE 3"/>
    <property type="match status" value="1"/>
</dbReference>
<dbReference type="SMART" id="SM00967">
    <property type="entry name" value="SpoU_sub_bind"/>
    <property type="match status" value="1"/>
</dbReference>
<protein>
    <submittedName>
        <fullName evidence="5">RNA methyltransferase</fullName>
    </submittedName>
</protein>
<name>A0ABZ3CEI6_9STAP</name>
<proteinExistence type="inferred from homology"/>
<dbReference type="InterPro" id="IPR029064">
    <property type="entry name" value="Ribosomal_eL30-like_sf"/>
</dbReference>
<dbReference type="Pfam" id="PF00588">
    <property type="entry name" value="SpoU_methylase"/>
    <property type="match status" value="1"/>
</dbReference>
<comment type="similarity">
    <text evidence="1">Belongs to the class IV-like SAM-binding methyltransferase superfamily. RNA methyltransferase TrmH family.</text>
</comment>
<reference evidence="6" key="1">
    <citation type="submission" date="2023-10" db="EMBL/GenBank/DDBJ databases">
        <title>Genome analysis and identification of Salinococcus sp. Bachu38 nov., a PGPR from the rhizosphere of Tamarix.</title>
        <authorList>
            <person name="Liang Z."/>
            <person name="Zhang X."/>
            <person name="Jia J."/>
            <person name="Chen X."/>
            <person name="Wang Y."/>
            <person name="Wang Q."/>
            <person name="Wang R."/>
        </authorList>
    </citation>
    <scope>NUCLEOTIDE SEQUENCE [LARGE SCALE GENOMIC DNA]</scope>
    <source>
        <strain evidence="6">Bachu38</strain>
    </source>
</reference>
<dbReference type="PANTHER" id="PTHR43191:SF2">
    <property type="entry name" value="RRNA METHYLTRANSFERASE 3, MITOCHONDRIAL"/>
    <property type="match status" value="1"/>
</dbReference>
<keyword evidence="2 5" id="KW-0489">Methyltransferase</keyword>
<keyword evidence="6" id="KW-1185">Reference proteome</keyword>
<organism evidence="5 6">
    <name type="scientific">Salinicoccus bachuensis</name>
    <dbReference type="NCBI Taxonomy" id="3136731"/>
    <lineage>
        <taxon>Bacteria</taxon>
        <taxon>Bacillati</taxon>
        <taxon>Bacillota</taxon>
        <taxon>Bacilli</taxon>
        <taxon>Bacillales</taxon>
        <taxon>Staphylococcaceae</taxon>
        <taxon>Salinicoccus</taxon>
    </lineage>
</organism>
<evidence type="ECO:0000313" key="5">
    <source>
        <dbReference type="EMBL" id="WZX28563.1"/>
    </source>
</evidence>
<dbReference type="GO" id="GO:0008168">
    <property type="term" value="F:methyltransferase activity"/>
    <property type="evidence" value="ECO:0007669"/>
    <property type="project" value="UniProtKB-KW"/>
</dbReference>
<dbReference type="Gene3D" id="3.30.1330.30">
    <property type="match status" value="1"/>
</dbReference>
<dbReference type="InterPro" id="IPR051259">
    <property type="entry name" value="rRNA_Methyltransferase"/>
</dbReference>
<evidence type="ECO:0000259" key="4">
    <source>
        <dbReference type="SMART" id="SM00967"/>
    </source>
</evidence>
<dbReference type="Gene3D" id="3.40.1280.10">
    <property type="match status" value="1"/>
</dbReference>
<gene>
    <name evidence="5" type="ORF">RQP18_07640</name>
</gene>
<evidence type="ECO:0000256" key="1">
    <source>
        <dbReference type="ARBA" id="ARBA00007228"/>
    </source>
</evidence>
<evidence type="ECO:0000256" key="2">
    <source>
        <dbReference type="ARBA" id="ARBA00022603"/>
    </source>
</evidence>
<keyword evidence="3" id="KW-0808">Transferase</keyword>
<sequence length="248" mass="27225">MVEPKHIASKDNRRIKELKKLQLKKYRKKQGLFLIEGAHLVEEAIRHDQEVHTLIALEDYDYSPYVTEGMEVITVTPGVMKLLSSLETPPGIMAAVSYRKPQPDGRHVLLLDGIQDPGNLGTLLRTADAFGFDRVILSPDTVDPFSDKVLRSAQGSTFHIEITVADALQSVREFDGRVLGTSLDGAAFLEQMELPEGPVMVVLGNEGRGVSEEVLSNVDVKMKIDMPGGSESLNVAIAGGIIMHHFRA</sequence>